<protein>
    <recommendedName>
        <fullName evidence="3">ZP domain-containing protein</fullName>
    </recommendedName>
</protein>
<reference evidence="4 5" key="1">
    <citation type="submission" date="2024-10" db="EMBL/GenBank/DDBJ databases">
        <authorList>
            <person name="Kim D."/>
        </authorList>
    </citation>
    <scope>NUCLEOTIDE SEQUENCE [LARGE SCALE GENOMIC DNA]</scope>
    <source>
        <strain evidence="4">BH-2024</strain>
    </source>
</reference>
<dbReference type="Proteomes" id="UP001620626">
    <property type="component" value="Unassembled WGS sequence"/>
</dbReference>
<keyword evidence="2" id="KW-0812">Transmembrane</keyword>
<feature type="region of interest" description="Disordered" evidence="1">
    <location>
        <begin position="784"/>
        <end position="926"/>
    </location>
</feature>
<feature type="compositionally biased region" description="Polar residues" evidence="1">
    <location>
        <begin position="471"/>
        <end position="481"/>
    </location>
</feature>
<feature type="region of interest" description="Disordered" evidence="1">
    <location>
        <begin position="510"/>
        <end position="548"/>
    </location>
</feature>
<evidence type="ECO:0000256" key="1">
    <source>
        <dbReference type="SAM" id="MobiDB-lite"/>
    </source>
</evidence>
<feature type="transmembrane region" description="Helical" evidence="2">
    <location>
        <begin position="7"/>
        <end position="26"/>
    </location>
</feature>
<evidence type="ECO:0000313" key="5">
    <source>
        <dbReference type="Proteomes" id="UP001620626"/>
    </source>
</evidence>
<feature type="compositionally biased region" description="Basic and acidic residues" evidence="1">
    <location>
        <begin position="447"/>
        <end position="458"/>
    </location>
</feature>
<gene>
    <name evidence="4" type="ORF">niasHT_006868</name>
</gene>
<name>A0ABD2LMG6_9BILA</name>
<keyword evidence="2" id="KW-0472">Membrane</keyword>
<organism evidence="4 5">
    <name type="scientific">Heterodera trifolii</name>
    <dbReference type="NCBI Taxonomy" id="157864"/>
    <lineage>
        <taxon>Eukaryota</taxon>
        <taxon>Metazoa</taxon>
        <taxon>Ecdysozoa</taxon>
        <taxon>Nematoda</taxon>
        <taxon>Chromadorea</taxon>
        <taxon>Rhabditida</taxon>
        <taxon>Tylenchina</taxon>
        <taxon>Tylenchomorpha</taxon>
        <taxon>Tylenchoidea</taxon>
        <taxon>Heteroderidae</taxon>
        <taxon>Heteroderinae</taxon>
        <taxon>Heterodera</taxon>
    </lineage>
</organism>
<feature type="compositionally biased region" description="Low complexity" evidence="1">
    <location>
        <begin position="875"/>
        <end position="886"/>
    </location>
</feature>
<feature type="region of interest" description="Disordered" evidence="1">
    <location>
        <begin position="391"/>
        <end position="483"/>
    </location>
</feature>
<accession>A0ABD2LMG6</accession>
<dbReference type="AlphaFoldDB" id="A0ABD2LMG6"/>
<dbReference type="PANTHER" id="PTHR46560:SF12">
    <property type="entry name" value="ZP DOMAIN-CONTAINING PROTEIN"/>
    <property type="match status" value="1"/>
</dbReference>
<feature type="compositionally biased region" description="Low complexity" evidence="1">
    <location>
        <begin position="784"/>
        <end position="825"/>
    </location>
</feature>
<dbReference type="PROSITE" id="PS51034">
    <property type="entry name" value="ZP_2"/>
    <property type="match status" value="1"/>
</dbReference>
<evidence type="ECO:0000256" key="2">
    <source>
        <dbReference type="SAM" id="Phobius"/>
    </source>
</evidence>
<dbReference type="InterPro" id="IPR001507">
    <property type="entry name" value="ZP_dom"/>
</dbReference>
<comment type="caution">
    <text evidence="4">The sequence shown here is derived from an EMBL/GenBank/DDBJ whole genome shotgun (WGS) entry which is preliminary data.</text>
</comment>
<keyword evidence="2" id="KW-1133">Transmembrane helix</keyword>
<dbReference type="PANTHER" id="PTHR46560">
    <property type="entry name" value="CYPHER, ISOFORM B"/>
    <property type="match status" value="1"/>
</dbReference>
<sequence>MFCHKIIIINKILFIFFIIQLTILSAEKSSGTFEANVDWSCASDSIQVLVRTQRPFHGLIRPSGFPAKKPPHLSSFSSSSASCAMRGNGTLTTQLQIPLEPGNSAWDECGIQMDPDTSTLWVLLEVHEHPLVMLKQDRTVNISCTGWSHSTSDSHSSADQPRSDFRLAIVSSNGTSAARSFPVDIAFLGTEYNLSVQAVQPMEWTSIFVHSCAAIGADQQTKVQLIDSDGCSMDKHLITDFEQSNRLLFNSFSSTPLPMIIQRNQRTQSTQSLTTANQKLPLVTVATAKIPQMFRFNTQFDQRRLNIGSVIHFECTVERCEERIGKTPSAITPCPRTNCDRKRTIAEKQQQPVITTEAEQHHNVGDAVDEHGAKVTGEDEELELVTQLLRAQQREEEGEEEAQFGGGEGETDEDEAVTEGAQKKQQKQNGTEMADEKGKAKANGGKAKGEAGRNRTAPEEEEEAKAISGEVKQQQNPQQIQLVHRRQKQLQTVEKVVRVFETQRSIREGTVLSVPKPPNSNGGAEKNLGAIKNSSQPPADTSKHTDDSAALDHNPLFINDSTDFVMLSSTDSAISMPTYNFTNSTNSQQDAAAPSARLRPPHLQCVSMDQLSRLYMLGIALCALFLIGCLFNLLMCCLGRRRTAAETGGGGGAALQMPFRTKRGRRHHPAQQKMSAVGGHSSHTTLTSSLYGGAANEAKNGNAGKAQQQQQQVGFWISEDGQRNGGGTIEYAPMVSSFYEGLPNVTDVNNNNNNNNVPQQQRRLSVHSYASVKQRGNVQLLCKMPMPMNNGPSSMAVPQQQQHVNQQLSMSPSSYSPSTTASSSTSGGGAVGPMFHDSAAHQQQQQQYPPLLHDAKMRSTFHPPMGGGEQHKQQSNSSVASSVRSSTTLDGGGPSCSQSTAGDESDSAVAGGTTPRPFGIGGGEFGTVQHHQQQYNPSNNNGGTNMHSTFRCPTAESNAMLVMNNGDHLNESFSIL</sequence>
<feature type="region of interest" description="Disordered" evidence="1">
    <location>
        <begin position="932"/>
        <end position="951"/>
    </location>
</feature>
<evidence type="ECO:0000313" key="4">
    <source>
        <dbReference type="EMBL" id="KAL3116421.1"/>
    </source>
</evidence>
<keyword evidence="5" id="KW-1185">Reference proteome</keyword>
<proteinExistence type="predicted"/>
<evidence type="ECO:0000259" key="3">
    <source>
        <dbReference type="PROSITE" id="PS51034"/>
    </source>
</evidence>
<feature type="domain" description="ZP" evidence="3">
    <location>
        <begin position="40"/>
        <end position="341"/>
    </location>
</feature>
<feature type="compositionally biased region" description="Polar residues" evidence="1">
    <location>
        <begin position="932"/>
        <end position="948"/>
    </location>
</feature>
<dbReference type="EMBL" id="JBICBT010000358">
    <property type="protein sequence ID" value="KAL3116421.1"/>
    <property type="molecule type" value="Genomic_DNA"/>
</dbReference>
<feature type="transmembrane region" description="Helical" evidence="2">
    <location>
        <begin position="614"/>
        <end position="634"/>
    </location>
</feature>